<dbReference type="InterPro" id="IPR043502">
    <property type="entry name" value="DNA/RNA_pol_sf"/>
</dbReference>
<dbReference type="Proteomes" id="UP001274896">
    <property type="component" value="Unassembled WGS sequence"/>
</dbReference>
<proteinExistence type="inferred from homology"/>
<keyword evidence="9" id="KW-1185">Reference proteome</keyword>
<dbReference type="Gene3D" id="3.30.70.270">
    <property type="match status" value="1"/>
</dbReference>
<feature type="compositionally biased region" description="Polar residues" evidence="6">
    <location>
        <begin position="619"/>
        <end position="633"/>
    </location>
</feature>
<dbReference type="Pfam" id="PF03372">
    <property type="entry name" value="Exo_endo_phos"/>
    <property type="match status" value="1"/>
</dbReference>
<name>A0AAE0UWU4_9TELE</name>
<evidence type="ECO:0000256" key="4">
    <source>
        <dbReference type="ARBA" id="ARBA00022525"/>
    </source>
</evidence>
<dbReference type="Gene3D" id="2.80.10.50">
    <property type="match status" value="1"/>
</dbReference>
<feature type="domain" description="Reverse transcriptase" evidence="7">
    <location>
        <begin position="1"/>
        <end position="334"/>
    </location>
</feature>
<dbReference type="CDD" id="cd23329">
    <property type="entry name" value="beta-trefoil_FGF13"/>
    <property type="match status" value="1"/>
</dbReference>
<evidence type="ECO:0000313" key="8">
    <source>
        <dbReference type="EMBL" id="KAK3521149.1"/>
    </source>
</evidence>
<protein>
    <recommendedName>
        <fullName evidence="5">Fibroblast growth factor</fullName>
        <shortName evidence="5">FGF</shortName>
    </recommendedName>
</protein>
<feature type="region of interest" description="Disordered" evidence="6">
    <location>
        <begin position="616"/>
        <end position="645"/>
    </location>
</feature>
<dbReference type="SUPFAM" id="SSF56672">
    <property type="entry name" value="DNA/RNA polymerases"/>
    <property type="match status" value="1"/>
</dbReference>
<dbReference type="GO" id="GO:0008083">
    <property type="term" value="F:growth factor activity"/>
    <property type="evidence" value="ECO:0007669"/>
    <property type="project" value="InterPro"/>
</dbReference>
<evidence type="ECO:0000256" key="5">
    <source>
        <dbReference type="RuleBase" id="RU049442"/>
    </source>
</evidence>
<dbReference type="InterPro" id="IPR005135">
    <property type="entry name" value="Endo/exonuclease/phosphatase"/>
</dbReference>
<evidence type="ECO:0000256" key="3">
    <source>
        <dbReference type="ARBA" id="ARBA00010879"/>
    </source>
</evidence>
<dbReference type="Pfam" id="PF00167">
    <property type="entry name" value="FGF"/>
    <property type="match status" value="1"/>
</dbReference>
<organism evidence="8 9">
    <name type="scientific">Hemibagrus guttatus</name>
    <dbReference type="NCBI Taxonomy" id="175788"/>
    <lineage>
        <taxon>Eukaryota</taxon>
        <taxon>Metazoa</taxon>
        <taxon>Chordata</taxon>
        <taxon>Craniata</taxon>
        <taxon>Vertebrata</taxon>
        <taxon>Euteleostomi</taxon>
        <taxon>Actinopterygii</taxon>
        <taxon>Neopterygii</taxon>
        <taxon>Teleostei</taxon>
        <taxon>Ostariophysi</taxon>
        <taxon>Siluriformes</taxon>
        <taxon>Bagridae</taxon>
        <taxon>Hemibagrus</taxon>
    </lineage>
</organism>
<dbReference type="PROSITE" id="PS50878">
    <property type="entry name" value="RT_POL"/>
    <property type="match status" value="1"/>
</dbReference>
<dbReference type="AlphaFoldDB" id="A0AAE0UWU4"/>
<dbReference type="Gene3D" id="3.60.10.10">
    <property type="entry name" value="Endonuclease/exonuclease/phosphatase"/>
    <property type="match status" value="1"/>
</dbReference>
<comment type="subcellular location">
    <subcellularLocation>
        <location evidence="1">Secreted</location>
    </subcellularLocation>
</comment>
<dbReference type="PROSITE" id="PS00247">
    <property type="entry name" value="HBGF_FGF"/>
    <property type="match status" value="1"/>
</dbReference>
<dbReference type="InterPro" id="IPR000477">
    <property type="entry name" value="RT_dom"/>
</dbReference>
<dbReference type="SMART" id="SM00442">
    <property type="entry name" value="FGF"/>
    <property type="match status" value="1"/>
</dbReference>
<dbReference type="SUPFAM" id="SSF50353">
    <property type="entry name" value="Cytokine"/>
    <property type="match status" value="1"/>
</dbReference>
<sequence>MTGKGRELADMMERRKVDILCVQETRWKGSKARSIGAGFKLFYYGVDSKRNGVGVVLKEEFVRNVLEVKRVSDRVMNLKLEIEGVMLNVVSGYAPQVGCELEEKERFWSELDEVMESIPTGERVAIGADFNGHVGEGNRGDEEVMGKFGVKERNLEGQMVVDFAKRMDMAVVNTYFQKRKEHRVTYKSGDLEKAYDRVPREELWYCMRKSGVAEKYVRVVQDMYERSRTVVRCAVGHTEEFNVEVGLHQGSALSPFLFAIVMDQLSEEVRQESPWTMMFADDIVICSESREQVEVNLERWRFALERRGMKVSRIQSNGECGKEKISARIKGKVYRTVVRPAMLYGLETVSLRKRQESELECPAEDYVLTCSMAFALRRSASGSEIWFCCLYLHEFGSTPNSLVFSKRQAREREREREREKEKEKERAKAARCSPTRSTGTCEKPSRLNLFSRVKLFGSKKRKRRRPEPQLKGIVTKLCSRQGFHLQLQADGTIDGTKEEDSSYAVFNLIPVGLRVVAIQSVQTKLYLAMNNEGYLYTSEHFTPECKFKESVFENYYVTYSSMLYRQQQSGRAWYLGLNKEGRVMKGNRVKKTKPAAHFIPKPLKVAMYREPSLHDMTEFSRSGTPTKSRSASAMVNGGKIASQST</sequence>
<dbReference type="PRINTS" id="PR00263">
    <property type="entry name" value="HBGFFGF"/>
</dbReference>
<dbReference type="PANTHER" id="PTHR11486">
    <property type="entry name" value="FIBROBLAST GROWTH FACTOR"/>
    <property type="match status" value="1"/>
</dbReference>
<dbReference type="SUPFAM" id="SSF56219">
    <property type="entry name" value="DNase I-like"/>
    <property type="match status" value="1"/>
</dbReference>
<reference evidence="8" key="1">
    <citation type="submission" date="2023-06" db="EMBL/GenBank/DDBJ databases">
        <title>Male Hemibagrus guttatus genome.</title>
        <authorList>
            <person name="Bian C."/>
        </authorList>
    </citation>
    <scope>NUCLEOTIDE SEQUENCE</scope>
    <source>
        <strain evidence="8">Male_cb2023</strain>
        <tissue evidence="8">Muscle</tissue>
    </source>
</reference>
<feature type="compositionally biased region" description="Basic and acidic residues" evidence="6">
    <location>
        <begin position="408"/>
        <end position="428"/>
    </location>
</feature>
<dbReference type="PRINTS" id="PR00262">
    <property type="entry name" value="IL1HBGF"/>
</dbReference>
<evidence type="ECO:0000256" key="1">
    <source>
        <dbReference type="ARBA" id="ARBA00004613"/>
    </source>
</evidence>
<accession>A0AAE0UWU4</accession>
<keyword evidence="4" id="KW-0964">Secreted</keyword>
<dbReference type="FunFam" id="2.80.10.50:FF:000001">
    <property type="entry name" value="Fibroblast growth factor"/>
    <property type="match status" value="1"/>
</dbReference>
<comment type="similarity">
    <text evidence="3">Belongs to the beta type-B retroviral polymerase family. HERV class-II K(HML-2) pol subfamily.</text>
</comment>
<dbReference type="InterPro" id="IPR008996">
    <property type="entry name" value="IL1/FGF"/>
</dbReference>
<evidence type="ECO:0000313" key="9">
    <source>
        <dbReference type="Proteomes" id="UP001274896"/>
    </source>
</evidence>
<feature type="region of interest" description="Disordered" evidence="6">
    <location>
        <begin position="406"/>
        <end position="440"/>
    </location>
</feature>
<evidence type="ECO:0000256" key="2">
    <source>
        <dbReference type="ARBA" id="ARBA00007936"/>
    </source>
</evidence>
<dbReference type="GO" id="GO:0003824">
    <property type="term" value="F:catalytic activity"/>
    <property type="evidence" value="ECO:0007669"/>
    <property type="project" value="InterPro"/>
</dbReference>
<dbReference type="InterPro" id="IPR043128">
    <property type="entry name" value="Rev_trsase/Diguanyl_cyclase"/>
</dbReference>
<dbReference type="GO" id="GO:0005576">
    <property type="term" value="C:extracellular region"/>
    <property type="evidence" value="ECO:0007669"/>
    <property type="project" value="UniProtKB-SubCell"/>
</dbReference>
<dbReference type="CDD" id="cd09076">
    <property type="entry name" value="L1-EN"/>
    <property type="match status" value="1"/>
</dbReference>
<dbReference type="InterPro" id="IPR002209">
    <property type="entry name" value="Fibroblast_GF_fam"/>
</dbReference>
<evidence type="ECO:0000256" key="6">
    <source>
        <dbReference type="SAM" id="MobiDB-lite"/>
    </source>
</evidence>
<gene>
    <name evidence="8" type="ORF">QTP70_000527</name>
</gene>
<dbReference type="InterPro" id="IPR036691">
    <property type="entry name" value="Endo/exonu/phosph_ase_sf"/>
</dbReference>
<comment type="similarity">
    <text evidence="2 5">Belongs to the heparin-binding growth factors family.</text>
</comment>
<evidence type="ECO:0000259" key="7">
    <source>
        <dbReference type="PROSITE" id="PS50878"/>
    </source>
</evidence>
<comment type="caution">
    <text evidence="8">The sequence shown here is derived from an EMBL/GenBank/DDBJ whole genome shotgun (WGS) entry which is preliminary data.</text>
</comment>
<dbReference type="Pfam" id="PF00078">
    <property type="entry name" value="RVT_1"/>
    <property type="match status" value="1"/>
</dbReference>
<dbReference type="EMBL" id="JAUCMX010000015">
    <property type="protein sequence ID" value="KAK3521149.1"/>
    <property type="molecule type" value="Genomic_DNA"/>
</dbReference>